<dbReference type="GO" id="GO:0008013">
    <property type="term" value="F:beta-catenin binding"/>
    <property type="evidence" value="ECO:0007669"/>
    <property type="project" value="TreeGrafter"/>
</dbReference>
<comment type="subcellular location">
    <subcellularLocation>
        <location evidence="1">Membrane</location>
        <topology evidence="1">Single-pass membrane protein</topology>
    </subcellularLocation>
</comment>
<name>E2C9N9_HARSA</name>
<reference evidence="10 11" key="1">
    <citation type="journal article" date="2010" name="Science">
        <title>Genomic comparison of the ants Camponotus floridanus and Harpegnathos saltator.</title>
        <authorList>
            <person name="Bonasio R."/>
            <person name="Zhang G."/>
            <person name="Ye C."/>
            <person name="Mutti N.S."/>
            <person name="Fang X."/>
            <person name="Qin N."/>
            <person name="Donahue G."/>
            <person name="Yang P."/>
            <person name="Li Q."/>
            <person name="Li C."/>
            <person name="Zhang P."/>
            <person name="Huang Z."/>
            <person name="Berger S.L."/>
            <person name="Reinberg D."/>
            <person name="Wang J."/>
            <person name="Liebig J."/>
        </authorList>
    </citation>
    <scope>NUCLEOTIDE SEQUENCE [LARGE SCALE GENOMIC DNA]</scope>
    <source>
        <strain evidence="10 11">R22 G/1</strain>
    </source>
</reference>
<dbReference type="Proteomes" id="UP000008237">
    <property type="component" value="Unassembled WGS sequence"/>
</dbReference>
<keyword evidence="6" id="KW-1133">Transmembrane helix</keyword>
<dbReference type="GO" id="GO:0000902">
    <property type="term" value="P:cell morphogenesis"/>
    <property type="evidence" value="ECO:0007669"/>
    <property type="project" value="TreeGrafter"/>
</dbReference>
<dbReference type="OrthoDB" id="10029135at2759"/>
<dbReference type="InterPro" id="IPR039808">
    <property type="entry name" value="Cadherin"/>
</dbReference>
<dbReference type="OMA" id="ICTVRST"/>
<evidence type="ECO:0000313" key="11">
    <source>
        <dbReference type="Proteomes" id="UP000008237"/>
    </source>
</evidence>
<dbReference type="PRINTS" id="PR00205">
    <property type="entry name" value="CADHERIN"/>
</dbReference>
<dbReference type="CDD" id="cd11304">
    <property type="entry name" value="Cadherin_repeat"/>
    <property type="match status" value="1"/>
</dbReference>
<dbReference type="Pfam" id="PF00028">
    <property type="entry name" value="Cadherin"/>
    <property type="match status" value="1"/>
</dbReference>
<keyword evidence="11" id="KW-1185">Reference proteome</keyword>
<dbReference type="PROSITE" id="PS50268">
    <property type="entry name" value="CADHERIN_2"/>
    <property type="match status" value="2"/>
</dbReference>
<evidence type="ECO:0000256" key="7">
    <source>
        <dbReference type="ARBA" id="ARBA00023136"/>
    </source>
</evidence>
<dbReference type="SMART" id="SM00112">
    <property type="entry name" value="CA"/>
    <property type="match status" value="2"/>
</dbReference>
<evidence type="ECO:0000256" key="3">
    <source>
        <dbReference type="ARBA" id="ARBA00022729"/>
    </source>
</evidence>
<dbReference type="InParanoid" id="E2C9N9"/>
<evidence type="ECO:0000256" key="6">
    <source>
        <dbReference type="ARBA" id="ARBA00022989"/>
    </source>
</evidence>
<dbReference type="InterPro" id="IPR015919">
    <property type="entry name" value="Cadherin-like_sf"/>
</dbReference>
<evidence type="ECO:0000259" key="9">
    <source>
        <dbReference type="PROSITE" id="PS50268"/>
    </source>
</evidence>
<dbReference type="Gene3D" id="2.60.40.60">
    <property type="entry name" value="Cadherins"/>
    <property type="match status" value="2"/>
</dbReference>
<dbReference type="EMBL" id="GL453868">
    <property type="protein sequence ID" value="EFN75378.1"/>
    <property type="molecule type" value="Genomic_DNA"/>
</dbReference>
<dbReference type="GO" id="GO:0034332">
    <property type="term" value="P:adherens junction organization"/>
    <property type="evidence" value="ECO:0007669"/>
    <property type="project" value="TreeGrafter"/>
</dbReference>
<feature type="domain" description="Cadherin" evidence="9">
    <location>
        <begin position="95"/>
        <end position="151"/>
    </location>
</feature>
<dbReference type="PROSITE" id="PS00232">
    <property type="entry name" value="CADHERIN_1"/>
    <property type="match status" value="1"/>
</dbReference>
<dbReference type="GO" id="GO:0005509">
    <property type="term" value="F:calcium ion binding"/>
    <property type="evidence" value="ECO:0007669"/>
    <property type="project" value="UniProtKB-UniRule"/>
</dbReference>
<evidence type="ECO:0000313" key="10">
    <source>
        <dbReference type="EMBL" id="EFN75378.1"/>
    </source>
</evidence>
<protein>
    <submittedName>
        <fullName evidence="10">Protocadherin beta-9</fullName>
    </submittedName>
</protein>
<dbReference type="GO" id="GO:0045296">
    <property type="term" value="F:cadherin binding"/>
    <property type="evidence" value="ECO:0007669"/>
    <property type="project" value="TreeGrafter"/>
</dbReference>
<keyword evidence="4" id="KW-0677">Repeat</keyword>
<evidence type="ECO:0000256" key="4">
    <source>
        <dbReference type="ARBA" id="ARBA00022737"/>
    </source>
</evidence>
<dbReference type="GO" id="GO:0044331">
    <property type="term" value="P:cell-cell adhesion mediated by cadherin"/>
    <property type="evidence" value="ECO:0007669"/>
    <property type="project" value="TreeGrafter"/>
</dbReference>
<evidence type="ECO:0000256" key="2">
    <source>
        <dbReference type="ARBA" id="ARBA00022692"/>
    </source>
</evidence>
<proteinExistence type="predicted"/>
<dbReference type="InterPro" id="IPR002126">
    <property type="entry name" value="Cadherin-like_dom"/>
</dbReference>
<dbReference type="InterPro" id="IPR020894">
    <property type="entry name" value="Cadherin_CS"/>
</dbReference>
<dbReference type="GO" id="GO:0016342">
    <property type="term" value="C:catenin complex"/>
    <property type="evidence" value="ECO:0007669"/>
    <property type="project" value="TreeGrafter"/>
</dbReference>
<dbReference type="PANTHER" id="PTHR24027:SF422">
    <property type="entry name" value="CADHERIN DOMAIN-CONTAINING PROTEIN"/>
    <property type="match status" value="1"/>
</dbReference>
<keyword evidence="5 8" id="KW-0106">Calcium</keyword>
<dbReference type="GO" id="GO:0005912">
    <property type="term" value="C:adherens junction"/>
    <property type="evidence" value="ECO:0007669"/>
    <property type="project" value="TreeGrafter"/>
</dbReference>
<dbReference type="GO" id="GO:0016477">
    <property type="term" value="P:cell migration"/>
    <property type="evidence" value="ECO:0007669"/>
    <property type="project" value="TreeGrafter"/>
</dbReference>
<gene>
    <name evidence="10" type="ORF">EAI_06162</name>
</gene>
<dbReference type="PANTHER" id="PTHR24027">
    <property type="entry name" value="CADHERIN-23"/>
    <property type="match status" value="1"/>
</dbReference>
<dbReference type="GO" id="GO:0016339">
    <property type="term" value="P:calcium-dependent cell-cell adhesion via plasma membrane cell adhesion molecules"/>
    <property type="evidence" value="ECO:0007669"/>
    <property type="project" value="TreeGrafter"/>
</dbReference>
<dbReference type="STRING" id="610380.E2C9N9"/>
<sequence>MNKPHTSITPPSLGRRLSIKNVALPGTAESALEVLSSPRGLCEVEGAGQSIILDIEESRGNAVDQKTVPEELPVSGDPYNETMLELNFTGRQPFFKLNGKKMQLIQPLDRDDENLSHTLIQLICTVRSTGKKRQIPMIVRVSDINDNAPKFINTPYETTVPELTPVGSTIFKNVEAADADAGVNGIVEYSIAPGDSSMIGGNEGVGRDRITTADGYGYFSINLPHQGQVTVNRTLDYERTQRYLVTILASILAHSTDEVESRAAA</sequence>
<dbReference type="AlphaFoldDB" id="E2C9N9"/>
<dbReference type="SUPFAM" id="SSF49313">
    <property type="entry name" value="Cadherin-like"/>
    <property type="match status" value="1"/>
</dbReference>
<feature type="domain" description="Cadherin" evidence="9">
    <location>
        <begin position="152"/>
        <end position="250"/>
    </location>
</feature>
<accession>E2C9N9</accession>
<organism evidence="11">
    <name type="scientific">Harpegnathos saltator</name>
    <name type="common">Jerdon's jumping ant</name>
    <dbReference type="NCBI Taxonomy" id="610380"/>
    <lineage>
        <taxon>Eukaryota</taxon>
        <taxon>Metazoa</taxon>
        <taxon>Ecdysozoa</taxon>
        <taxon>Arthropoda</taxon>
        <taxon>Hexapoda</taxon>
        <taxon>Insecta</taxon>
        <taxon>Pterygota</taxon>
        <taxon>Neoptera</taxon>
        <taxon>Endopterygota</taxon>
        <taxon>Hymenoptera</taxon>
        <taxon>Apocrita</taxon>
        <taxon>Aculeata</taxon>
        <taxon>Formicoidea</taxon>
        <taxon>Formicidae</taxon>
        <taxon>Ponerinae</taxon>
        <taxon>Ponerini</taxon>
        <taxon>Harpegnathos</taxon>
    </lineage>
</organism>
<evidence type="ECO:0000256" key="5">
    <source>
        <dbReference type="ARBA" id="ARBA00022837"/>
    </source>
</evidence>
<keyword evidence="7" id="KW-0472">Membrane</keyword>
<dbReference type="GO" id="GO:0007156">
    <property type="term" value="P:homophilic cell adhesion via plasma membrane adhesion molecules"/>
    <property type="evidence" value="ECO:0007669"/>
    <property type="project" value="InterPro"/>
</dbReference>
<evidence type="ECO:0000256" key="8">
    <source>
        <dbReference type="PROSITE-ProRule" id="PRU00043"/>
    </source>
</evidence>
<keyword evidence="3" id="KW-0732">Signal</keyword>
<evidence type="ECO:0000256" key="1">
    <source>
        <dbReference type="ARBA" id="ARBA00004167"/>
    </source>
</evidence>
<keyword evidence="2" id="KW-0812">Transmembrane</keyword>
<dbReference type="GO" id="GO:0007043">
    <property type="term" value="P:cell-cell junction assembly"/>
    <property type="evidence" value="ECO:0007669"/>
    <property type="project" value="TreeGrafter"/>
</dbReference>